<gene>
    <name evidence="1" type="ORF">SDC9_99224</name>
</gene>
<comment type="caution">
    <text evidence="1">The sequence shown here is derived from an EMBL/GenBank/DDBJ whole genome shotgun (WGS) entry which is preliminary data.</text>
</comment>
<evidence type="ECO:0000313" key="1">
    <source>
        <dbReference type="EMBL" id="MPM52465.1"/>
    </source>
</evidence>
<dbReference type="EMBL" id="VSSQ01013875">
    <property type="protein sequence ID" value="MPM52465.1"/>
    <property type="molecule type" value="Genomic_DNA"/>
</dbReference>
<proteinExistence type="predicted"/>
<protein>
    <submittedName>
        <fullName evidence="1">Uncharacterized protein</fullName>
    </submittedName>
</protein>
<organism evidence="1">
    <name type="scientific">bioreactor metagenome</name>
    <dbReference type="NCBI Taxonomy" id="1076179"/>
    <lineage>
        <taxon>unclassified sequences</taxon>
        <taxon>metagenomes</taxon>
        <taxon>ecological metagenomes</taxon>
    </lineage>
</organism>
<name>A0A645AGZ9_9ZZZZ</name>
<sequence>MTDRIRLTVKGDAELLAALAAHEEYIKAEVLATGWVLEVASAAGDVDLNGHMATVTLVRV</sequence>
<accession>A0A645AGZ9</accession>
<reference evidence="1" key="1">
    <citation type="submission" date="2019-08" db="EMBL/GenBank/DDBJ databases">
        <authorList>
            <person name="Kucharzyk K."/>
            <person name="Murdoch R.W."/>
            <person name="Higgins S."/>
            <person name="Loffler F."/>
        </authorList>
    </citation>
    <scope>NUCLEOTIDE SEQUENCE</scope>
</reference>
<dbReference type="Pfam" id="PF19302">
    <property type="entry name" value="DUF5915"/>
    <property type="match status" value="1"/>
</dbReference>
<dbReference type="AlphaFoldDB" id="A0A645AGZ9"/>